<protein>
    <recommendedName>
        <fullName evidence="8">Serine-threonine protein kinase, plant-type</fullName>
    </recommendedName>
</protein>
<keyword evidence="2" id="KW-0433">Leucine-rich repeat</keyword>
<name>A0A061FR45_THECC</name>
<keyword evidence="5" id="KW-1133">Transmembrane helix</keyword>
<evidence type="ECO:0000313" key="7">
    <source>
        <dbReference type="Proteomes" id="UP000026915"/>
    </source>
</evidence>
<gene>
    <name evidence="6" type="ORF">TCM_045101</name>
</gene>
<dbReference type="Gramene" id="EOY19765">
    <property type="protein sequence ID" value="EOY19765"/>
    <property type="gene ID" value="TCM_045101"/>
</dbReference>
<feature type="transmembrane region" description="Helical" evidence="5">
    <location>
        <begin position="205"/>
        <end position="231"/>
    </location>
</feature>
<dbReference type="Proteomes" id="UP000026915">
    <property type="component" value="Chromosome 10"/>
</dbReference>
<accession>A0A061FR45</accession>
<dbReference type="HOGENOM" id="CLU_1153413_0_0_1"/>
<dbReference type="SUPFAM" id="SSF52058">
    <property type="entry name" value="L domain-like"/>
    <property type="match status" value="1"/>
</dbReference>
<dbReference type="Gene3D" id="3.80.10.10">
    <property type="entry name" value="Ribonuclease Inhibitor"/>
    <property type="match status" value="1"/>
</dbReference>
<dbReference type="InterPro" id="IPR001611">
    <property type="entry name" value="Leu-rich_rpt"/>
</dbReference>
<evidence type="ECO:0000256" key="4">
    <source>
        <dbReference type="ARBA" id="ARBA00023170"/>
    </source>
</evidence>
<dbReference type="InterPro" id="IPR032675">
    <property type="entry name" value="LRR_dom_sf"/>
</dbReference>
<organism evidence="6 7">
    <name type="scientific">Theobroma cacao</name>
    <name type="common">Cacao</name>
    <name type="synonym">Cocoa</name>
    <dbReference type="NCBI Taxonomy" id="3641"/>
    <lineage>
        <taxon>Eukaryota</taxon>
        <taxon>Viridiplantae</taxon>
        <taxon>Streptophyta</taxon>
        <taxon>Embryophyta</taxon>
        <taxon>Tracheophyta</taxon>
        <taxon>Spermatophyta</taxon>
        <taxon>Magnoliopsida</taxon>
        <taxon>eudicotyledons</taxon>
        <taxon>Gunneridae</taxon>
        <taxon>Pentapetalae</taxon>
        <taxon>rosids</taxon>
        <taxon>malvids</taxon>
        <taxon>Malvales</taxon>
        <taxon>Malvaceae</taxon>
        <taxon>Byttnerioideae</taxon>
        <taxon>Theobroma</taxon>
    </lineage>
</organism>
<keyword evidence="5" id="KW-0812">Transmembrane</keyword>
<keyword evidence="3" id="KW-0677">Repeat</keyword>
<comment type="similarity">
    <text evidence="1">Belongs to the RLP family.</text>
</comment>
<evidence type="ECO:0000256" key="3">
    <source>
        <dbReference type="ARBA" id="ARBA00022737"/>
    </source>
</evidence>
<sequence>MYSSFLPSNFLQGIGTLNSLKRLSLSEWQNLTDLEELSLQLSFLPSNLFQGIGTLNSLKSLSLYGGGVNGNFSINGPLHYDPKVVGQHLEEIVMADNHLQDPIPEEFCNLNLHLKFLDLSMNNISGTLPPCFNPSRISHVYLSKGSLPITFRESSLLVTLDLGYNHFTGNIPNWISKLSTTESPLSTSKVSVGDRKDDGSIDMSVFYVTLIVSYVVELLAVVVVLCINPYWRRAYSIMQKW</sequence>
<dbReference type="InParanoid" id="A0A061FR45"/>
<dbReference type="InterPro" id="IPR051502">
    <property type="entry name" value="RLP_Defense_Trigger"/>
</dbReference>
<reference evidence="6 7" key="1">
    <citation type="journal article" date="2013" name="Genome Biol.">
        <title>The genome sequence of the most widely cultivated cacao type and its use to identify candidate genes regulating pod color.</title>
        <authorList>
            <person name="Motamayor J.C."/>
            <person name="Mockaitis K."/>
            <person name="Schmutz J."/>
            <person name="Haiminen N."/>
            <person name="Iii D.L."/>
            <person name="Cornejo O."/>
            <person name="Findley S.D."/>
            <person name="Zheng P."/>
            <person name="Utro F."/>
            <person name="Royaert S."/>
            <person name="Saski C."/>
            <person name="Jenkins J."/>
            <person name="Podicheti R."/>
            <person name="Zhao M."/>
            <person name="Scheffler B.E."/>
            <person name="Stack J.C."/>
            <person name="Feltus F.A."/>
            <person name="Mustiga G.M."/>
            <person name="Amores F."/>
            <person name="Phillips W."/>
            <person name="Marelli J.P."/>
            <person name="May G.D."/>
            <person name="Shapiro H."/>
            <person name="Ma J."/>
            <person name="Bustamante C.D."/>
            <person name="Schnell R.J."/>
            <person name="Main D."/>
            <person name="Gilbert D."/>
            <person name="Parida L."/>
            <person name="Kuhn D.N."/>
        </authorList>
    </citation>
    <scope>NUCLEOTIDE SEQUENCE [LARGE SCALE GENOMIC DNA]</scope>
    <source>
        <strain evidence="7">cv. Matina 1-6</strain>
    </source>
</reference>
<keyword evidence="7" id="KW-1185">Reference proteome</keyword>
<dbReference type="EMBL" id="CM001888">
    <property type="protein sequence ID" value="EOY19765.1"/>
    <property type="molecule type" value="Genomic_DNA"/>
</dbReference>
<proteinExistence type="inferred from homology"/>
<dbReference type="AlphaFoldDB" id="A0A061FR45"/>
<evidence type="ECO:0008006" key="8">
    <source>
        <dbReference type="Google" id="ProtNLM"/>
    </source>
</evidence>
<evidence type="ECO:0000256" key="5">
    <source>
        <dbReference type="SAM" id="Phobius"/>
    </source>
</evidence>
<dbReference type="PANTHER" id="PTHR48062:SF21">
    <property type="entry name" value="RECEPTOR-LIKE PROTEIN 12"/>
    <property type="match status" value="1"/>
</dbReference>
<keyword evidence="5" id="KW-0472">Membrane</keyword>
<evidence type="ECO:0000256" key="1">
    <source>
        <dbReference type="ARBA" id="ARBA00009592"/>
    </source>
</evidence>
<dbReference type="PANTHER" id="PTHR48062">
    <property type="entry name" value="RECEPTOR-LIKE PROTEIN 14"/>
    <property type="match status" value="1"/>
</dbReference>
<keyword evidence="4" id="KW-0675">Receptor</keyword>
<evidence type="ECO:0000256" key="2">
    <source>
        <dbReference type="ARBA" id="ARBA00022614"/>
    </source>
</evidence>
<dbReference type="Pfam" id="PF00560">
    <property type="entry name" value="LRR_1"/>
    <property type="match status" value="3"/>
</dbReference>
<evidence type="ECO:0000313" key="6">
    <source>
        <dbReference type="EMBL" id="EOY19765.1"/>
    </source>
</evidence>